<dbReference type="RefSeq" id="XP_024583341.1">
    <property type="nucleotide sequence ID" value="XM_024717886.1"/>
</dbReference>
<protein>
    <submittedName>
        <fullName evidence="1">Uncharacterized protein</fullName>
    </submittedName>
</protein>
<evidence type="ECO:0000313" key="1">
    <source>
        <dbReference type="EMBL" id="CEG46972.1"/>
    </source>
</evidence>
<accession>A0A0P1AYY3</accession>
<dbReference type="Proteomes" id="UP000054928">
    <property type="component" value="Unassembled WGS sequence"/>
</dbReference>
<name>A0A0P1AYY3_PLAHL</name>
<keyword evidence="2" id="KW-1185">Reference proteome</keyword>
<dbReference type="AlphaFoldDB" id="A0A0P1AYY3"/>
<organism evidence="1 2">
    <name type="scientific">Plasmopara halstedii</name>
    <name type="common">Downy mildew of sunflower</name>
    <dbReference type="NCBI Taxonomy" id="4781"/>
    <lineage>
        <taxon>Eukaryota</taxon>
        <taxon>Sar</taxon>
        <taxon>Stramenopiles</taxon>
        <taxon>Oomycota</taxon>
        <taxon>Peronosporomycetes</taxon>
        <taxon>Peronosporales</taxon>
        <taxon>Peronosporaceae</taxon>
        <taxon>Plasmopara</taxon>
    </lineage>
</organism>
<proteinExistence type="predicted"/>
<evidence type="ECO:0000313" key="2">
    <source>
        <dbReference type="Proteomes" id="UP000054928"/>
    </source>
</evidence>
<sequence length="96" mass="10988">MSSSAQKSAALSRNNECYSNLFPSRTVLLARHTSNQEPTPIPHRSCTFIPRALFSPGGSRFGNLESCWVLAKLDIFRELKFFPFLYTFRRNVVVFL</sequence>
<dbReference type="GeneID" id="36398695"/>
<dbReference type="EMBL" id="CCYD01002371">
    <property type="protein sequence ID" value="CEG46972.1"/>
    <property type="molecule type" value="Genomic_DNA"/>
</dbReference>
<reference evidence="2" key="1">
    <citation type="submission" date="2014-09" db="EMBL/GenBank/DDBJ databases">
        <authorList>
            <person name="Sharma Rahul"/>
            <person name="Thines Marco"/>
        </authorList>
    </citation>
    <scope>NUCLEOTIDE SEQUENCE [LARGE SCALE GENOMIC DNA]</scope>
</reference>